<protein>
    <recommendedName>
        <fullName evidence="4">Outer membrane protein beta-barrel domain-containing protein</fullName>
    </recommendedName>
</protein>
<sequence length="248" mass="26027">MRYVLAALAGLIAVAPLASGQQTSPSSDTNAVRIPRWHVGLAADVGQPVGAFKRNVNNAAGGQAHVLLRLDRYGLASLRLQGGWLNYGHESQRSCLGTAPHCRVAVNVTTANGIFSLALGPQLSVPLGRVRTYGYALLGMSRFATVSGLGGGLVPDFVAADENFGDNGLVWRGGIGLQLPVNRSTSIDIGVGYESHGERAYLIKGGLTDQPDGSLGFDVKRSKADLYAIRIGVTKALSRRPREAAPAP</sequence>
<feature type="chain" id="PRO_5026892892" description="Outer membrane protein beta-barrel domain-containing protein" evidence="1">
    <location>
        <begin position="21"/>
        <end position="248"/>
    </location>
</feature>
<dbReference type="EMBL" id="CP053085">
    <property type="protein sequence ID" value="QJR37183.1"/>
    <property type="molecule type" value="Genomic_DNA"/>
</dbReference>
<dbReference type="SUPFAM" id="SSF56925">
    <property type="entry name" value="OMPA-like"/>
    <property type="match status" value="1"/>
</dbReference>
<organism evidence="2 3">
    <name type="scientific">Gemmatimonas groenlandica</name>
    <dbReference type="NCBI Taxonomy" id="2732249"/>
    <lineage>
        <taxon>Bacteria</taxon>
        <taxon>Pseudomonadati</taxon>
        <taxon>Gemmatimonadota</taxon>
        <taxon>Gemmatimonadia</taxon>
        <taxon>Gemmatimonadales</taxon>
        <taxon>Gemmatimonadaceae</taxon>
        <taxon>Gemmatimonas</taxon>
    </lineage>
</organism>
<evidence type="ECO:0000313" key="3">
    <source>
        <dbReference type="Proteomes" id="UP000500938"/>
    </source>
</evidence>
<name>A0A6M4IR16_9BACT</name>
<gene>
    <name evidence="2" type="ORF">HKW67_17500</name>
</gene>
<accession>A0A6M4IR16</accession>
<evidence type="ECO:0000313" key="2">
    <source>
        <dbReference type="EMBL" id="QJR37183.1"/>
    </source>
</evidence>
<proteinExistence type="predicted"/>
<keyword evidence="1" id="KW-0732">Signal</keyword>
<dbReference type="Proteomes" id="UP000500938">
    <property type="component" value="Chromosome"/>
</dbReference>
<dbReference type="AlphaFoldDB" id="A0A6M4IR16"/>
<feature type="signal peptide" evidence="1">
    <location>
        <begin position="1"/>
        <end position="20"/>
    </location>
</feature>
<dbReference type="InterPro" id="IPR011250">
    <property type="entry name" value="OMP/PagP_B-barrel"/>
</dbReference>
<reference evidence="2 3" key="1">
    <citation type="submission" date="2020-05" db="EMBL/GenBank/DDBJ databases">
        <title>Complete genome sequence of Gemmatimonas greenlandica TET16.</title>
        <authorList>
            <person name="Zeng Y."/>
        </authorList>
    </citation>
    <scope>NUCLEOTIDE SEQUENCE [LARGE SCALE GENOMIC DNA]</scope>
    <source>
        <strain evidence="2 3">TET16</strain>
    </source>
</reference>
<evidence type="ECO:0008006" key="4">
    <source>
        <dbReference type="Google" id="ProtNLM"/>
    </source>
</evidence>
<dbReference type="KEGG" id="ggr:HKW67_17500"/>
<dbReference type="RefSeq" id="WP_171226616.1">
    <property type="nucleotide sequence ID" value="NZ_CP053085.1"/>
</dbReference>
<keyword evidence="3" id="KW-1185">Reference proteome</keyword>
<evidence type="ECO:0000256" key="1">
    <source>
        <dbReference type="SAM" id="SignalP"/>
    </source>
</evidence>